<gene>
    <name evidence="1" type="ORF">ACFQE6_10845</name>
</gene>
<dbReference type="EMBL" id="JBHSWV010000149">
    <property type="protein sequence ID" value="MFC6765464.1"/>
    <property type="molecule type" value="Genomic_DNA"/>
</dbReference>
<dbReference type="Proteomes" id="UP001596383">
    <property type="component" value="Unassembled WGS sequence"/>
</dbReference>
<dbReference type="PANTHER" id="PTHR38436">
    <property type="entry name" value="POLYKETIDE CYCLASE SNOAL-LIKE DOMAIN"/>
    <property type="match status" value="1"/>
</dbReference>
<name>A0ABD5SLS4_9EURY</name>
<dbReference type="AlphaFoldDB" id="A0ABD5SLS4"/>
<organism evidence="1 2">
    <name type="scientific">Natrinema soli</name>
    <dbReference type="NCBI Taxonomy" id="1930624"/>
    <lineage>
        <taxon>Archaea</taxon>
        <taxon>Methanobacteriati</taxon>
        <taxon>Methanobacteriota</taxon>
        <taxon>Stenosarchaea group</taxon>
        <taxon>Halobacteria</taxon>
        <taxon>Halobacteriales</taxon>
        <taxon>Natrialbaceae</taxon>
        <taxon>Natrinema</taxon>
    </lineage>
</organism>
<accession>A0ABD5SLS4</accession>
<dbReference type="Pfam" id="PF07366">
    <property type="entry name" value="SnoaL"/>
    <property type="match status" value="1"/>
</dbReference>
<protein>
    <submittedName>
        <fullName evidence="1">Ester cyclase</fullName>
    </submittedName>
</protein>
<evidence type="ECO:0000313" key="2">
    <source>
        <dbReference type="Proteomes" id="UP001596383"/>
    </source>
</evidence>
<dbReference type="PANTHER" id="PTHR38436:SF1">
    <property type="entry name" value="ESTER CYCLASE"/>
    <property type="match status" value="1"/>
</dbReference>
<proteinExistence type="predicted"/>
<dbReference type="SUPFAM" id="SSF54427">
    <property type="entry name" value="NTF2-like"/>
    <property type="match status" value="1"/>
</dbReference>
<keyword evidence="2" id="KW-1185">Reference proteome</keyword>
<dbReference type="InterPro" id="IPR009959">
    <property type="entry name" value="Cyclase_SnoaL-like"/>
</dbReference>
<reference evidence="1 2" key="1">
    <citation type="journal article" date="2019" name="Int. J. Syst. Evol. Microbiol.">
        <title>The Global Catalogue of Microorganisms (GCM) 10K type strain sequencing project: providing services to taxonomists for standard genome sequencing and annotation.</title>
        <authorList>
            <consortium name="The Broad Institute Genomics Platform"/>
            <consortium name="The Broad Institute Genome Sequencing Center for Infectious Disease"/>
            <person name="Wu L."/>
            <person name="Ma J."/>
        </authorList>
    </citation>
    <scope>NUCLEOTIDE SEQUENCE [LARGE SCALE GENOMIC DNA]</scope>
    <source>
        <strain evidence="1 2">LMG 29247</strain>
    </source>
</reference>
<evidence type="ECO:0000313" key="1">
    <source>
        <dbReference type="EMBL" id="MFC6765464.1"/>
    </source>
</evidence>
<sequence length="142" mass="16212">MTNDESDPKEVARRYVEVVWNEGDIEEMDEILTKDQVYHDPTGDGEEPLSEFKEFIRGYHQAFPDLTFSVDRYIAEGNLVSFWGRATGTHKGSFMDIKPTGNRIDIMGINVVRVNDGKVAERWANFDIFGMLQQLGHDPLSV</sequence>
<dbReference type="RefSeq" id="WP_273738483.1">
    <property type="nucleotide sequence ID" value="NZ_JAQIVI010000149.1"/>
</dbReference>
<comment type="caution">
    <text evidence="1">The sequence shown here is derived from an EMBL/GenBank/DDBJ whole genome shotgun (WGS) entry which is preliminary data.</text>
</comment>
<dbReference type="Gene3D" id="3.10.450.50">
    <property type="match status" value="1"/>
</dbReference>
<dbReference type="InterPro" id="IPR032710">
    <property type="entry name" value="NTF2-like_dom_sf"/>
</dbReference>